<evidence type="ECO:0000313" key="3">
    <source>
        <dbReference type="Proteomes" id="UP000006727"/>
    </source>
</evidence>
<proteinExistence type="predicted"/>
<evidence type="ECO:0000313" key="2">
    <source>
        <dbReference type="EnsemblPlants" id="Pp3c8_17669V3.1"/>
    </source>
</evidence>
<protein>
    <submittedName>
        <fullName evidence="1 2">Uncharacterized protein</fullName>
    </submittedName>
</protein>
<sequence>MMVEHGDGRQRQVVGSVLSTLWCPLQRRHSDGDRLKILACRSSTQRVPDSSRASTSQSADVWTSQAYRHSHVGVWSFSCRELQSHEAVVELRGGLRPRL</sequence>
<reference evidence="1 3" key="2">
    <citation type="journal article" date="2018" name="Plant J.">
        <title>The Physcomitrella patens chromosome-scale assembly reveals moss genome structure and evolution.</title>
        <authorList>
            <person name="Lang D."/>
            <person name="Ullrich K.K."/>
            <person name="Murat F."/>
            <person name="Fuchs J."/>
            <person name="Jenkins J."/>
            <person name="Haas F.B."/>
            <person name="Piednoel M."/>
            <person name="Gundlach H."/>
            <person name="Van Bel M."/>
            <person name="Meyberg R."/>
            <person name="Vives C."/>
            <person name="Morata J."/>
            <person name="Symeonidi A."/>
            <person name="Hiss M."/>
            <person name="Muchero W."/>
            <person name="Kamisugi Y."/>
            <person name="Saleh O."/>
            <person name="Blanc G."/>
            <person name="Decker E.L."/>
            <person name="van Gessel N."/>
            <person name="Grimwood J."/>
            <person name="Hayes R.D."/>
            <person name="Graham S.W."/>
            <person name="Gunter L.E."/>
            <person name="McDaniel S.F."/>
            <person name="Hoernstein S.N.W."/>
            <person name="Larsson A."/>
            <person name="Li F.W."/>
            <person name="Perroud P.F."/>
            <person name="Phillips J."/>
            <person name="Ranjan P."/>
            <person name="Rokshar D.S."/>
            <person name="Rothfels C.J."/>
            <person name="Schneider L."/>
            <person name="Shu S."/>
            <person name="Stevenson D.W."/>
            <person name="Thummler F."/>
            <person name="Tillich M."/>
            <person name="Villarreal Aguilar J.C."/>
            <person name="Widiez T."/>
            <person name="Wong G.K."/>
            <person name="Wymore A."/>
            <person name="Zhang Y."/>
            <person name="Zimmer A.D."/>
            <person name="Quatrano R.S."/>
            <person name="Mayer K.F.X."/>
            <person name="Goodstein D."/>
            <person name="Casacuberta J.M."/>
            <person name="Vandepoele K."/>
            <person name="Reski R."/>
            <person name="Cuming A.C."/>
            <person name="Tuskan G.A."/>
            <person name="Maumus F."/>
            <person name="Salse J."/>
            <person name="Schmutz J."/>
            <person name="Rensing S.A."/>
        </authorList>
    </citation>
    <scope>NUCLEOTIDE SEQUENCE [LARGE SCALE GENOMIC DNA]</scope>
    <source>
        <strain evidence="2 3">cv. Gransden 2004</strain>
    </source>
</reference>
<dbReference type="EnsemblPlants" id="Pp3c8_17669V3.1">
    <property type="protein sequence ID" value="Pp3c8_17669V3.1"/>
    <property type="gene ID" value="Pp3c8_17669"/>
</dbReference>
<dbReference type="Proteomes" id="UP000006727">
    <property type="component" value="Chromosome 8"/>
</dbReference>
<dbReference type="Gramene" id="Pp3c8_17669V3.1">
    <property type="protein sequence ID" value="Pp3c8_17669V3.1"/>
    <property type="gene ID" value="Pp3c8_17669"/>
</dbReference>
<dbReference type="InParanoid" id="A0A2K1K7R6"/>
<keyword evidence="3" id="KW-1185">Reference proteome</keyword>
<reference evidence="2" key="3">
    <citation type="submission" date="2020-12" db="UniProtKB">
        <authorList>
            <consortium name="EnsemblPlants"/>
        </authorList>
    </citation>
    <scope>IDENTIFICATION</scope>
</reference>
<evidence type="ECO:0000313" key="1">
    <source>
        <dbReference type="EMBL" id="PNR49819.1"/>
    </source>
</evidence>
<dbReference type="EMBL" id="ABEU02000008">
    <property type="protein sequence ID" value="PNR49819.1"/>
    <property type="molecule type" value="Genomic_DNA"/>
</dbReference>
<accession>A0A2K1K7R6</accession>
<reference evidence="1 3" key="1">
    <citation type="journal article" date="2008" name="Science">
        <title>The Physcomitrella genome reveals evolutionary insights into the conquest of land by plants.</title>
        <authorList>
            <person name="Rensing S."/>
            <person name="Lang D."/>
            <person name="Zimmer A."/>
            <person name="Terry A."/>
            <person name="Salamov A."/>
            <person name="Shapiro H."/>
            <person name="Nishiyama T."/>
            <person name="Perroud P.-F."/>
            <person name="Lindquist E."/>
            <person name="Kamisugi Y."/>
            <person name="Tanahashi T."/>
            <person name="Sakakibara K."/>
            <person name="Fujita T."/>
            <person name="Oishi K."/>
            <person name="Shin-I T."/>
            <person name="Kuroki Y."/>
            <person name="Toyoda A."/>
            <person name="Suzuki Y."/>
            <person name="Hashimoto A."/>
            <person name="Yamaguchi K."/>
            <person name="Sugano A."/>
            <person name="Kohara Y."/>
            <person name="Fujiyama A."/>
            <person name="Anterola A."/>
            <person name="Aoki S."/>
            <person name="Ashton N."/>
            <person name="Barbazuk W.B."/>
            <person name="Barker E."/>
            <person name="Bennetzen J."/>
            <person name="Bezanilla M."/>
            <person name="Blankenship R."/>
            <person name="Cho S.H."/>
            <person name="Dutcher S."/>
            <person name="Estelle M."/>
            <person name="Fawcett J.A."/>
            <person name="Gundlach H."/>
            <person name="Hanada K."/>
            <person name="Heyl A."/>
            <person name="Hicks K.A."/>
            <person name="Hugh J."/>
            <person name="Lohr M."/>
            <person name="Mayer K."/>
            <person name="Melkozernov A."/>
            <person name="Murata T."/>
            <person name="Nelson D."/>
            <person name="Pils B."/>
            <person name="Prigge M."/>
            <person name="Reiss B."/>
            <person name="Renner T."/>
            <person name="Rombauts S."/>
            <person name="Rushton P."/>
            <person name="Sanderfoot A."/>
            <person name="Schween G."/>
            <person name="Shiu S.-H."/>
            <person name="Stueber K."/>
            <person name="Theodoulou F.L."/>
            <person name="Tu H."/>
            <person name="Van de Peer Y."/>
            <person name="Verrier P.J."/>
            <person name="Waters E."/>
            <person name="Wood A."/>
            <person name="Yang L."/>
            <person name="Cove D."/>
            <person name="Cuming A."/>
            <person name="Hasebe M."/>
            <person name="Lucas S."/>
            <person name="Mishler D.B."/>
            <person name="Reski R."/>
            <person name="Grigoriev I."/>
            <person name="Quatrano R.S."/>
            <person name="Boore J.L."/>
        </authorList>
    </citation>
    <scope>NUCLEOTIDE SEQUENCE [LARGE SCALE GENOMIC DNA]</scope>
    <source>
        <strain evidence="2 3">cv. Gransden 2004</strain>
    </source>
</reference>
<organism evidence="1">
    <name type="scientific">Physcomitrium patens</name>
    <name type="common">Spreading-leaved earth moss</name>
    <name type="synonym">Physcomitrella patens</name>
    <dbReference type="NCBI Taxonomy" id="3218"/>
    <lineage>
        <taxon>Eukaryota</taxon>
        <taxon>Viridiplantae</taxon>
        <taxon>Streptophyta</taxon>
        <taxon>Embryophyta</taxon>
        <taxon>Bryophyta</taxon>
        <taxon>Bryophytina</taxon>
        <taxon>Bryopsida</taxon>
        <taxon>Funariidae</taxon>
        <taxon>Funariales</taxon>
        <taxon>Funariaceae</taxon>
        <taxon>Physcomitrium</taxon>
    </lineage>
</organism>
<name>A0A2K1K7R6_PHYPA</name>
<gene>
    <name evidence="1" type="ORF">PHYPA_011715</name>
</gene>
<dbReference type="AlphaFoldDB" id="A0A2K1K7R6"/>